<evidence type="ECO:0000313" key="2">
    <source>
        <dbReference type="EnsemblPlants" id="Bo26834s010.1"/>
    </source>
</evidence>
<dbReference type="Gramene" id="Bo26834s010.1">
    <property type="protein sequence ID" value="Bo26834s010.1"/>
    <property type="gene ID" value="Bo26834s010"/>
</dbReference>
<feature type="compositionally biased region" description="Basic and acidic residues" evidence="1">
    <location>
        <begin position="11"/>
        <end position="29"/>
    </location>
</feature>
<organism evidence="2 3">
    <name type="scientific">Brassica oleracea var. oleracea</name>
    <dbReference type="NCBI Taxonomy" id="109376"/>
    <lineage>
        <taxon>Eukaryota</taxon>
        <taxon>Viridiplantae</taxon>
        <taxon>Streptophyta</taxon>
        <taxon>Embryophyta</taxon>
        <taxon>Tracheophyta</taxon>
        <taxon>Spermatophyta</taxon>
        <taxon>Magnoliopsida</taxon>
        <taxon>eudicotyledons</taxon>
        <taxon>Gunneridae</taxon>
        <taxon>Pentapetalae</taxon>
        <taxon>rosids</taxon>
        <taxon>malvids</taxon>
        <taxon>Brassicales</taxon>
        <taxon>Brassicaceae</taxon>
        <taxon>Brassiceae</taxon>
        <taxon>Brassica</taxon>
    </lineage>
</organism>
<protein>
    <submittedName>
        <fullName evidence="2">Uncharacterized protein</fullName>
    </submittedName>
</protein>
<dbReference type="HOGENOM" id="CLU_2534097_0_0_1"/>
<dbReference type="Proteomes" id="UP000032141">
    <property type="component" value="Unassembled WGS sequence"/>
</dbReference>
<accession>A0A0D3AH25</accession>
<name>A0A0D3AH25_BRAOL</name>
<dbReference type="EnsemblPlants" id="Bo26834s010.1">
    <property type="protein sequence ID" value="Bo26834s010.1"/>
    <property type="gene ID" value="Bo26834s010"/>
</dbReference>
<keyword evidence="3" id="KW-1185">Reference proteome</keyword>
<proteinExistence type="predicted"/>
<reference evidence="2" key="1">
    <citation type="journal article" date="2014" name="Genome Biol.">
        <title>Transcriptome and methylome profiling reveals relics of genome dominance in the mesopolyploid Brassica oleracea.</title>
        <authorList>
            <person name="Parkin I.A."/>
            <person name="Koh C."/>
            <person name="Tang H."/>
            <person name="Robinson S.J."/>
            <person name="Kagale S."/>
            <person name="Clarke W.E."/>
            <person name="Town C.D."/>
            <person name="Nixon J."/>
            <person name="Krishnakumar V."/>
            <person name="Bidwell S.L."/>
            <person name="Denoeud F."/>
            <person name="Belcram H."/>
            <person name="Links M.G."/>
            <person name="Just J."/>
            <person name="Clarke C."/>
            <person name="Bender T."/>
            <person name="Huebert T."/>
            <person name="Mason A.S."/>
            <person name="Pires J.C."/>
            <person name="Barker G."/>
            <person name="Moore J."/>
            <person name="Walley P.G."/>
            <person name="Manoli S."/>
            <person name="Batley J."/>
            <person name="Edwards D."/>
            <person name="Nelson M.N."/>
            <person name="Wang X."/>
            <person name="Paterson A.H."/>
            <person name="King G."/>
            <person name="Bancroft I."/>
            <person name="Chalhoub B."/>
            <person name="Sharpe A.G."/>
        </authorList>
    </citation>
    <scope>NUCLEOTIDE SEQUENCE [LARGE SCALE GENOMIC DNA]</scope>
    <source>
        <strain evidence="2">cv. TO1000</strain>
    </source>
</reference>
<reference evidence="2" key="2">
    <citation type="submission" date="2015-06" db="UniProtKB">
        <authorList>
            <consortium name="EnsemblPlants"/>
        </authorList>
    </citation>
    <scope>IDENTIFICATION</scope>
</reference>
<evidence type="ECO:0000256" key="1">
    <source>
        <dbReference type="SAM" id="MobiDB-lite"/>
    </source>
</evidence>
<dbReference type="AlphaFoldDB" id="A0A0D3AH25"/>
<evidence type="ECO:0000313" key="3">
    <source>
        <dbReference type="Proteomes" id="UP000032141"/>
    </source>
</evidence>
<feature type="region of interest" description="Disordered" evidence="1">
    <location>
        <begin position="1"/>
        <end position="29"/>
    </location>
</feature>
<sequence>KVTCILPPIPHDPEDNVSKEDEHSDELESVKDISKKGYKFKADDWENRSVDTLDTLDALIDMSENVETTQASASIEDDSENTKL</sequence>